<dbReference type="GO" id="GO:0006606">
    <property type="term" value="P:protein import into nucleus"/>
    <property type="evidence" value="ECO:0007669"/>
    <property type="project" value="TreeGrafter"/>
</dbReference>
<dbReference type="Proteomes" id="UP001166286">
    <property type="component" value="Unassembled WGS sequence"/>
</dbReference>
<dbReference type="EMBL" id="JAFEKC020000001">
    <property type="protein sequence ID" value="KAK0516879.1"/>
    <property type="molecule type" value="Genomic_DNA"/>
</dbReference>
<keyword evidence="2" id="KW-0813">Transport</keyword>
<evidence type="ECO:0000256" key="2">
    <source>
        <dbReference type="ARBA" id="ARBA00022448"/>
    </source>
</evidence>
<sequence length="200" mass="22168">MAFKHTELFGGAITANIPARFADVSTIRQVPDHQEVYLEANGFTSLTIDLTERVPQFTTDKEALQYHFHDIITEGDTAQIASLSENIQLPKFPPNTPTLSLTATTHPAPPAPGATLRPHTATHTDIHFTLIRLVEQGTDIIVTLNVPHIPGETEDENNNTGDKEGVVAKRKIEREKHMTEAWEGIVKSLEVRDWSLFGAE</sequence>
<dbReference type="PANTHER" id="PTHR15837:SF0">
    <property type="entry name" value="RAN GUANINE NUCLEOTIDE RELEASE FACTOR"/>
    <property type="match status" value="1"/>
</dbReference>
<dbReference type="GO" id="GO:0005634">
    <property type="term" value="C:nucleus"/>
    <property type="evidence" value="ECO:0007669"/>
    <property type="project" value="TreeGrafter"/>
</dbReference>
<name>A0AA39RAR0_9LECA</name>
<dbReference type="GO" id="GO:0031267">
    <property type="term" value="F:small GTPase binding"/>
    <property type="evidence" value="ECO:0007669"/>
    <property type="project" value="TreeGrafter"/>
</dbReference>
<proteinExistence type="inferred from homology"/>
<dbReference type="AlphaFoldDB" id="A0AA39RAR0"/>
<dbReference type="InterPro" id="IPR016123">
    <property type="entry name" value="Mog1/PsbP_a/b/a-sand"/>
</dbReference>
<keyword evidence="3" id="KW-0653">Protein transport</keyword>
<evidence type="ECO:0000256" key="1">
    <source>
        <dbReference type="ARBA" id="ARBA00010307"/>
    </source>
</evidence>
<organism evidence="4 5">
    <name type="scientific">Cladonia borealis</name>
    <dbReference type="NCBI Taxonomy" id="184061"/>
    <lineage>
        <taxon>Eukaryota</taxon>
        <taxon>Fungi</taxon>
        <taxon>Dikarya</taxon>
        <taxon>Ascomycota</taxon>
        <taxon>Pezizomycotina</taxon>
        <taxon>Lecanoromycetes</taxon>
        <taxon>OSLEUM clade</taxon>
        <taxon>Lecanoromycetidae</taxon>
        <taxon>Lecanorales</taxon>
        <taxon>Lecanorineae</taxon>
        <taxon>Cladoniaceae</taxon>
        <taxon>Cladonia</taxon>
    </lineage>
</organism>
<comment type="caution">
    <text evidence="4">The sequence shown here is derived from an EMBL/GenBank/DDBJ whole genome shotgun (WGS) entry which is preliminary data.</text>
</comment>
<gene>
    <name evidence="4" type="ORF">JMJ35_000034</name>
</gene>
<protein>
    <recommendedName>
        <fullName evidence="6">Mog1p/PsbP-like protein</fullName>
    </recommendedName>
</protein>
<reference evidence="4" key="1">
    <citation type="submission" date="2023-03" db="EMBL/GenBank/DDBJ databases">
        <title>Complete genome of Cladonia borealis.</title>
        <authorList>
            <person name="Park H."/>
        </authorList>
    </citation>
    <scope>NUCLEOTIDE SEQUENCE</scope>
    <source>
        <strain evidence="4">ANT050790</strain>
    </source>
</reference>
<dbReference type="GO" id="GO:0005085">
    <property type="term" value="F:guanyl-nucleotide exchange factor activity"/>
    <property type="evidence" value="ECO:0007669"/>
    <property type="project" value="TreeGrafter"/>
</dbReference>
<dbReference type="InterPro" id="IPR007681">
    <property type="entry name" value="Mog1"/>
</dbReference>
<dbReference type="PANTHER" id="PTHR15837">
    <property type="entry name" value="RAN GUANINE NUCLEOTIDE RELEASE FACTOR"/>
    <property type="match status" value="1"/>
</dbReference>
<dbReference type="Gene3D" id="3.40.1000.10">
    <property type="entry name" value="Mog1/PsbP, alpha/beta/alpha sandwich"/>
    <property type="match status" value="1"/>
</dbReference>
<accession>A0AA39RAR0</accession>
<dbReference type="SUPFAM" id="SSF55724">
    <property type="entry name" value="Mog1p/PsbP-like"/>
    <property type="match status" value="1"/>
</dbReference>
<evidence type="ECO:0000256" key="3">
    <source>
        <dbReference type="ARBA" id="ARBA00022927"/>
    </source>
</evidence>
<keyword evidence="5" id="KW-1185">Reference proteome</keyword>
<evidence type="ECO:0000313" key="4">
    <source>
        <dbReference type="EMBL" id="KAK0516879.1"/>
    </source>
</evidence>
<dbReference type="Pfam" id="PF04603">
    <property type="entry name" value="Mog1"/>
    <property type="match status" value="1"/>
</dbReference>
<comment type="similarity">
    <text evidence="1">Belongs to the MOG1 family.</text>
</comment>
<evidence type="ECO:0000313" key="5">
    <source>
        <dbReference type="Proteomes" id="UP001166286"/>
    </source>
</evidence>
<evidence type="ECO:0008006" key="6">
    <source>
        <dbReference type="Google" id="ProtNLM"/>
    </source>
</evidence>